<proteinExistence type="predicted"/>
<evidence type="ECO:0000313" key="2">
    <source>
        <dbReference type="EMBL" id="ADH92929.1"/>
    </source>
</evidence>
<reference evidence="2 3" key="1">
    <citation type="journal article" date="2010" name="Stand. Genomic Sci.">
        <title>Complete genome sequence of Arcanobacterium haemolyticum type strain (11018).</title>
        <authorList>
            <person name="Yasawong M."/>
            <person name="Teshima H."/>
            <person name="Lapidus A."/>
            <person name="Nolan M."/>
            <person name="Lucas S."/>
            <person name="Glavina Del Rio T."/>
            <person name="Tice H."/>
            <person name="Cheng J."/>
            <person name="Bruce D."/>
            <person name="Detter C."/>
            <person name="Tapia R."/>
            <person name="Han C."/>
            <person name="Goodwin L."/>
            <person name="Pitluck S."/>
            <person name="Liolios K."/>
            <person name="Ivanova N."/>
            <person name="Mavromatis K."/>
            <person name="Mikhailova N."/>
            <person name="Pati A."/>
            <person name="Chen A."/>
            <person name="Palaniappan K."/>
            <person name="Land M."/>
            <person name="Hauser L."/>
            <person name="Chang Y."/>
            <person name="Jeffries C."/>
            <person name="Rohde M."/>
            <person name="Sikorski J."/>
            <person name="Pukall R."/>
            <person name="Goker M."/>
            <person name="Woyke T."/>
            <person name="Bristow J."/>
            <person name="Eisen J."/>
            <person name="Markowitz V."/>
            <person name="Hugenholtz P."/>
            <person name="Kyrpides N."/>
            <person name="Klenk H."/>
        </authorList>
    </citation>
    <scope>NUCLEOTIDE SEQUENCE [LARGE SCALE GENOMIC DNA]</scope>
    <source>
        <strain evidence="3">ATCC 9345 / DSM 20595 / CCUG 17215 / LMG 16163 / NBRC 15585 / NCTC 8452 / 11018</strain>
    </source>
</reference>
<accession>D7BJU9</accession>
<keyword evidence="1" id="KW-1133">Transmembrane helix</keyword>
<keyword evidence="1" id="KW-0472">Membrane</keyword>
<organism evidence="2 3">
    <name type="scientific">Arcanobacterium haemolyticum (strain ATCC 9345 / DSM 20595 / CCM 5947 / CCUG 17215 / LMG 16163 / NBRC 15585 / NCTC 8452 / 11018)</name>
    <dbReference type="NCBI Taxonomy" id="644284"/>
    <lineage>
        <taxon>Bacteria</taxon>
        <taxon>Bacillati</taxon>
        <taxon>Actinomycetota</taxon>
        <taxon>Actinomycetes</taxon>
        <taxon>Actinomycetales</taxon>
        <taxon>Actinomycetaceae</taxon>
        <taxon>Arcanobacterium</taxon>
    </lineage>
</organism>
<name>D7BJU9_ARCHD</name>
<dbReference type="EMBL" id="CP002045">
    <property type="protein sequence ID" value="ADH92929.1"/>
    <property type="molecule type" value="Genomic_DNA"/>
</dbReference>
<dbReference type="AlphaFoldDB" id="D7BJU9"/>
<dbReference type="HOGENOM" id="CLU_2033260_0_0_11"/>
<evidence type="ECO:0000313" key="3">
    <source>
        <dbReference type="Proteomes" id="UP000000376"/>
    </source>
</evidence>
<dbReference type="KEGG" id="ahe:Arch_1224"/>
<keyword evidence="3" id="KW-1185">Reference proteome</keyword>
<dbReference type="STRING" id="644284.Arch_1224"/>
<dbReference type="Proteomes" id="UP000000376">
    <property type="component" value="Chromosome"/>
</dbReference>
<feature type="transmembrane region" description="Helical" evidence="1">
    <location>
        <begin position="12"/>
        <end position="38"/>
    </location>
</feature>
<dbReference type="OrthoDB" id="3826566at2"/>
<gene>
    <name evidence="2" type="ordered locus">Arch_1224</name>
</gene>
<sequence>MKPQRTHEDGNAVVGFVATVGLLLLVVLTVMGIGFTWFAREVMNDSVALGARIAGLDGSNEEIAHARTAELITATLPASYANNIVVTYGSDWVDVSATARAPVFGLILPITIEVSARAPIE</sequence>
<protein>
    <submittedName>
        <fullName evidence="2">TadE family protein</fullName>
    </submittedName>
</protein>
<keyword evidence="1" id="KW-0812">Transmembrane</keyword>
<dbReference type="RefSeq" id="WP_013170421.1">
    <property type="nucleotide sequence ID" value="NC_014218.1"/>
</dbReference>
<evidence type="ECO:0000256" key="1">
    <source>
        <dbReference type="SAM" id="Phobius"/>
    </source>
</evidence>